<proteinExistence type="predicted"/>
<accession>G0TWZ6</accession>
<evidence type="ECO:0000313" key="1">
    <source>
        <dbReference type="EMBL" id="CCC48485.1"/>
    </source>
</evidence>
<name>G0TWZ6_TRYVY</name>
<reference evidence="1" key="1">
    <citation type="journal article" date="2012" name="Proc. Natl. Acad. Sci. U.S.A.">
        <title>Antigenic diversity is generated by distinct evolutionary mechanisms in African trypanosome species.</title>
        <authorList>
            <person name="Jackson A.P."/>
            <person name="Berry A."/>
            <person name="Aslett M."/>
            <person name="Allison H.C."/>
            <person name="Burton P."/>
            <person name="Vavrova-Anderson J."/>
            <person name="Brown R."/>
            <person name="Browne H."/>
            <person name="Corton N."/>
            <person name="Hauser H."/>
            <person name="Gamble J."/>
            <person name="Gilderthorp R."/>
            <person name="Marcello L."/>
            <person name="McQuillan J."/>
            <person name="Otto T.D."/>
            <person name="Quail M.A."/>
            <person name="Sanders M.J."/>
            <person name="van Tonder A."/>
            <person name="Ginger M.L."/>
            <person name="Field M.C."/>
            <person name="Barry J.D."/>
            <person name="Hertz-Fowler C."/>
            <person name="Berriman M."/>
        </authorList>
    </citation>
    <scope>NUCLEOTIDE SEQUENCE</scope>
    <source>
        <strain evidence="1">Y486</strain>
    </source>
</reference>
<sequence>MENALILSFIRLVRDGRLPARVCTSFVWGDMHMQDSGFHPEDVEKLPSGGCSATHVALIVYIKNVLVEIWRFQDLRTPNADDSGNSNGSSVLTEKQETSLSTVVRVIFAYLRVHELYAEIMEASADDISIKLVLSMDGVPQLKSETSSRKTWSVEGLVTVEMEYDPLWRLHTIPTPKSIPARRTGVETNATPHITIADGSAEPRSVISPLEEHESAATGLSLPTPIFAPASFPSSVGSGRLSYSLNPIKNSPFRLESCPQQSILPHTESPPFFKPLPQRAAAAAILANGAVTPFTQRHTHAFTPIFASDETNPLSDSEDDVSNPSNQLSRLLSICERSSLRSATVDMREVLKKLEGTML</sequence>
<gene>
    <name evidence="1" type="ORF">TVY486_0602760</name>
</gene>
<organism evidence="1">
    <name type="scientific">Trypanosoma vivax (strain Y486)</name>
    <dbReference type="NCBI Taxonomy" id="1055687"/>
    <lineage>
        <taxon>Eukaryota</taxon>
        <taxon>Discoba</taxon>
        <taxon>Euglenozoa</taxon>
        <taxon>Kinetoplastea</taxon>
        <taxon>Metakinetoplastina</taxon>
        <taxon>Trypanosomatida</taxon>
        <taxon>Trypanosomatidae</taxon>
        <taxon>Trypanosoma</taxon>
        <taxon>Duttonella</taxon>
    </lineage>
</organism>
<dbReference type="VEuPathDB" id="TriTrypDB:TvY486_0602760"/>
<protein>
    <submittedName>
        <fullName evidence="1">Uncharacterized protein</fullName>
    </submittedName>
</protein>
<dbReference type="EMBL" id="HE573022">
    <property type="protein sequence ID" value="CCC48485.1"/>
    <property type="molecule type" value="Genomic_DNA"/>
</dbReference>
<dbReference type="AlphaFoldDB" id="G0TWZ6"/>